<sequence length="319" mass="33707">MGCSSSRVEAPTETEEPLPVPRVYGSLIYNDASQGTLELHLTADSPAEGALAIFETRQVDKVPAWKLSRNQGRSELMKGVGGPSSTKFYEAWTHFVKASRSYPGTVTHVAQKEPKPVAIYALHMAAAEDSGRRVSPSAQPVRRVRLGVATDLSDAHFVAVVPAASLCFDGVQVLSAKMFSQNAKDAGGVVLDLLGDSQVGGSPAGGSDEKLQQRLAEQSDKVVTGESAIKDPVSRIASEYSTEKDPTLVKRLRQQSEKVETGESAIKMPEAAEAPPSEAPDFEGGGGESQAEIAKKMLLRRAPGAGGVAGCRHKITPAT</sequence>
<accession>A0A0D3HZX8</accession>
<feature type="region of interest" description="Disordered" evidence="1">
    <location>
        <begin position="253"/>
        <end position="294"/>
    </location>
</feature>
<dbReference type="RefSeq" id="XP_005756992.1">
    <property type="nucleotide sequence ID" value="XM_005756935.1"/>
</dbReference>
<feature type="domain" description="Immune mapped protein 2 N-terminal" evidence="2">
    <location>
        <begin position="23"/>
        <end position="108"/>
    </location>
</feature>
<dbReference type="HOGENOM" id="CLU_925712_0_0_1"/>
<protein>
    <recommendedName>
        <fullName evidence="2">Immune mapped protein 2 N-terminal domain-containing protein</fullName>
    </recommendedName>
</protein>
<name>A0A0D3HZX8_EMIH1</name>
<evidence type="ECO:0000256" key="1">
    <source>
        <dbReference type="SAM" id="MobiDB-lite"/>
    </source>
</evidence>
<dbReference type="Pfam" id="PF18590">
    <property type="entry name" value="IMP2_N"/>
    <property type="match status" value="1"/>
</dbReference>
<proteinExistence type="predicted"/>
<dbReference type="PaxDb" id="2903-EOD04563"/>
<dbReference type="InterPro" id="IPR040955">
    <property type="entry name" value="IMP2_N"/>
</dbReference>
<evidence type="ECO:0000313" key="3">
    <source>
        <dbReference type="EnsemblProtists" id="EOD04563"/>
    </source>
</evidence>
<keyword evidence="4" id="KW-1185">Reference proteome</keyword>
<dbReference type="AlphaFoldDB" id="A0A0D3HZX8"/>
<reference evidence="3" key="2">
    <citation type="submission" date="2024-10" db="UniProtKB">
        <authorList>
            <consortium name="EnsemblProtists"/>
        </authorList>
    </citation>
    <scope>IDENTIFICATION</scope>
</reference>
<dbReference type="EnsemblProtists" id="EOD04563">
    <property type="protein sequence ID" value="EOD04563"/>
    <property type="gene ID" value="EMIHUDRAFT_439170"/>
</dbReference>
<evidence type="ECO:0000259" key="2">
    <source>
        <dbReference type="Pfam" id="PF18590"/>
    </source>
</evidence>
<evidence type="ECO:0000313" key="4">
    <source>
        <dbReference type="Proteomes" id="UP000013827"/>
    </source>
</evidence>
<dbReference type="GeneID" id="17250666"/>
<reference evidence="4" key="1">
    <citation type="journal article" date="2013" name="Nature">
        <title>Pan genome of the phytoplankton Emiliania underpins its global distribution.</title>
        <authorList>
            <person name="Read B.A."/>
            <person name="Kegel J."/>
            <person name="Klute M.J."/>
            <person name="Kuo A."/>
            <person name="Lefebvre S.C."/>
            <person name="Maumus F."/>
            <person name="Mayer C."/>
            <person name="Miller J."/>
            <person name="Monier A."/>
            <person name="Salamov A."/>
            <person name="Young J."/>
            <person name="Aguilar M."/>
            <person name="Claverie J.M."/>
            <person name="Frickenhaus S."/>
            <person name="Gonzalez K."/>
            <person name="Herman E.K."/>
            <person name="Lin Y.C."/>
            <person name="Napier J."/>
            <person name="Ogata H."/>
            <person name="Sarno A.F."/>
            <person name="Shmutz J."/>
            <person name="Schroeder D."/>
            <person name="de Vargas C."/>
            <person name="Verret F."/>
            <person name="von Dassow P."/>
            <person name="Valentin K."/>
            <person name="Van de Peer Y."/>
            <person name="Wheeler G."/>
            <person name="Dacks J.B."/>
            <person name="Delwiche C.F."/>
            <person name="Dyhrman S.T."/>
            <person name="Glockner G."/>
            <person name="John U."/>
            <person name="Richards T."/>
            <person name="Worden A.Z."/>
            <person name="Zhang X."/>
            <person name="Grigoriev I.V."/>
            <person name="Allen A.E."/>
            <person name="Bidle K."/>
            <person name="Borodovsky M."/>
            <person name="Bowler C."/>
            <person name="Brownlee C."/>
            <person name="Cock J.M."/>
            <person name="Elias M."/>
            <person name="Gladyshev V.N."/>
            <person name="Groth M."/>
            <person name="Guda C."/>
            <person name="Hadaegh A."/>
            <person name="Iglesias-Rodriguez M.D."/>
            <person name="Jenkins J."/>
            <person name="Jones B.M."/>
            <person name="Lawson T."/>
            <person name="Leese F."/>
            <person name="Lindquist E."/>
            <person name="Lobanov A."/>
            <person name="Lomsadze A."/>
            <person name="Malik S.B."/>
            <person name="Marsh M.E."/>
            <person name="Mackinder L."/>
            <person name="Mock T."/>
            <person name="Mueller-Roeber B."/>
            <person name="Pagarete A."/>
            <person name="Parker M."/>
            <person name="Probert I."/>
            <person name="Quesneville H."/>
            <person name="Raines C."/>
            <person name="Rensing S.A."/>
            <person name="Riano-Pachon D.M."/>
            <person name="Richier S."/>
            <person name="Rokitta S."/>
            <person name="Shiraiwa Y."/>
            <person name="Soanes D.M."/>
            <person name="van der Giezen M."/>
            <person name="Wahlund T.M."/>
            <person name="Williams B."/>
            <person name="Wilson W."/>
            <person name="Wolfe G."/>
            <person name="Wurch L.L."/>
        </authorList>
    </citation>
    <scope>NUCLEOTIDE SEQUENCE</scope>
</reference>
<dbReference type="KEGG" id="ehx:EMIHUDRAFT_439170"/>
<organism evidence="3 4">
    <name type="scientific">Emiliania huxleyi (strain CCMP1516)</name>
    <dbReference type="NCBI Taxonomy" id="280463"/>
    <lineage>
        <taxon>Eukaryota</taxon>
        <taxon>Haptista</taxon>
        <taxon>Haptophyta</taxon>
        <taxon>Prymnesiophyceae</taxon>
        <taxon>Isochrysidales</taxon>
        <taxon>Noelaerhabdaceae</taxon>
        <taxon>Emiliania</taxon>
    </lineage>
</organism>
<dbReference type="Proteomes" id="UP000013827">
    <property type="component" value="Unassembled WGS sequence"/>
</dbReference>